<dbReference type="Proteomes" id="UP000006867">
    <property type="component" value="Chromosome"/>
</dbReference>
<name>A0ABM5LXJ2_BACA1</name>
<accession>A0ABM5LXJ2</accession>
<organism evidence="1 2">
    <name type="scientific">Bacillus atrophaeus (strain 1942)</name>
    <dbReference type="NCBI Taxonomy" id="720555"/>
    <lineage>
        <taxon>Bacteria</taxon>
        <taxon>Bacillati</taxon>
        <taxon>Bacillota</taxon>
        <taxon>Bacilli</taxon>
        <taxon>Bacillales</taxon>
        <taxon>Bacillaceae</taxon>
        <taxon>Bacillus</taxon>
    </lineage>
</organism>
<sequence length="36" mass="4090">MGMKTKGNIQLYSKAGHQIRLQKKPHGDAVLKHVYI</sequence>
<evidence type="ECO:0000313" key="2">
    <source>
        <dbReference type="Proteomes" id="UP000006867"/>
    </source>
</evidence>
<evidence type="ECO:0000313" key="1">
    <source>
        <dbReference type="EMBL" id="ADP32643.1"/>
    </source>
</evidence>
<dbReference type="EMBL" id="CP002207">
    <property type="protein sequence ID" value="ADP32643.1"/>
    <property type="molecule type" value="Genomic_DNA"/>
</dbReference>
<protein>
    <submittedName>
        <fullName evidence="1">Uncharacterized protein</fullName>
    </submittedName>
</protein>
<proteinExistence type="predicted"/>
<reference evidence="1 2" key="1">
    <citation type="journal article" date="2011" name="Front. Microbiol.">
        <title>Genomic signatures of strain selection and enhancement in Bacillus atrophaeus var. globigii, a historical biowarfare simulant.</title>
        <authorList>
            <person name="Gibbons H.S."/>
            <person name="Broomall S.M."/>
            <person name="McNew L.A."/>
            <person name="Daligault H."/>
            <person name="Chapman C."/>
            <person name="Bruce D."/>
            <person name="Karavis M."/>
            <person name="Krepps M."/>
            <person name="McGregor P.A."/>
            <person name="Hong C."/>
            <person name="Park K.H."/>
            <person name="Akmal A."/>
            <person name="Feldman A."/>
            <person name="Lin J.S."/>
            <person name="Chang W.E."/>
            <person name="Higgs B.W."/>
            <person name="Demirev P."/>
            <person name="Lindquist J."/>
            <person name="Liem A."/>
            <person name="Fochler E."/>
            <person name="Read T.D."/>
            <person name="Tapia R."/>
            <person name="Johnson S."/>
            <person name="Bishop-Lilly K.A."/>
            <person name="Detter C."/>
            <person name="Han C."/>
            <person name="Sozhamannan S."/>
            <person name="Rosenzweig C.N."/>
            <person name="Skowronski E.W."/>
        </authorList>
    </citation>
    <scope>NUCLEOTIDE SEQUENCE [LARGE SCALE GENOMIC DNA]</scope>
    <source>
        <strain evidence="1 2">1942</strain>
    </source>
</reference>
<gene>
    <name evidence="1" type="ordered locus">BATR1942_08550</name>
</gene>
<keyword evidence="2" id="KW-1185">Reference proteome</keyword>